<dbReference type="Gene3D" id="3.30.497.10">
    <property type="entry name" value="Antithrombin, subunit I, domain 2"/>
    <property type="match status" value="1"/>
</dbReference>
<organism evidence="6 7">
    <name type="scientific">Phaedon cochleariae</name>
    <name type="common">Mustard beetle</name>
    <dbReference type="NCBI Taxonomy" id="80249"/>
    <lineage>
        <taxon>Eukaryota</taxon>
        <taxon>Metazoa</taxon>
        <taxon>Ecdysozoa</taxon>
        <taxon>Arthropoda</taxon>
        <taxon>Hexapoda</taxon>
        <taxon>Insecta</taxon>
        <taxon>Pterygota</taxon>
        <taxon>Neoptera</taxon>
        <taxon>Endopterygota</taxon>
        <taxon>Coleoptera</taxon>
        <taxon>Polyphaga</taxon>
        <taxon>Cucujiformia</taxon>
        <taxon>Chrysomeloidea</taxon>
        <taxon>Chrysomelidae</taxon>
        <taxon>Chrysomelinae</taxon>
        <taxon>Chrysomelini</taxon>
        <taxon>Phaedon</taxon>
    </lineage>
</organism>
<evidence type="ECO:0000256" key="3">
    <source>
        <dbReference type="ARBA" id="ARBA00022900"/>
    </source>
</evidence>
<evidence type="ECO:0000256" key="1">
    <source>
        <dbReference type="ARBA" id="ARBA00009500"/>
    </source>
</evidence>
<proteinExistence type="inferred from homology"/>
<name>A0A9P0DQL1_PHACE</name>
<dbReference type="CDD" id="cd19601">
    <property type="entry name" value="serpin42Da-like"/>
    <property type="match status" value="1"/>
</dbReference>
<dbReference type="EMBL" id="OU896715">
    <property type="protein sequence ID" value="CAH1183104.1"/>
    <property type="molecule type" value="Genomic_DNA"/>
</dbReference>
<accession>A0A9P0DQL1</accession>
<dbReference type="OrthoDB" id="360689at2759"/>
<dbReference type="InterPro" id="IPR036186">
    <property type="entry name" value="Serpin_sf"/>
</dbReference>
<evidence type="ECO:0000256" key="2">
    <source>
        <dbReference type="ARBA" id="ARBA00022690"/>
    </source>
</evidence>
<protein>
    <recommendedName>
        <fullName evidence="5">Serpin domain-containing protein</fullName>
    </recommendedName>
</protein>
<keyword evidence="7" id="KW-1185">Reference proteome</keyword>
<evidence type="ECO:0000313" key="6">
    <source>
        <dbReference type="EMBL" id="CAH1183104.1"/>
    </source>
</evidence>
<evidence type="ECO:0000313" key="7">
    <source>
        <dbReference type="Proteomes" id="UP001153737"/>
    </source>
</evidence>
<comment type="similarity">
    <text evidence="1 4">Belongs to the serpin family.</text>
</comment>
<keyword evidence="2" id="KW-0646">Protease inhibitor</keyword>
<dbReference type="InterPro" id="IPR042185">
    <property type="entry name" value="Serpin_sf_2"/>
</dbReference>
<dbReference type="Gene3D" id="2.30.39.10">
    <property type="entry name" value="Alpha-1-antitrypsin, domain 1"/>
    <property type="match status" value="1"/>
</dbReference>
<sequence length="403" mass="45583">MSQETEKPHLEAVIRGNAEFTKNLYSILAKNDGNIFFSPISIHAILALAAQGSGTTTREALCKALNVPDIKAAAEGYKDIMSRLNSVKDVTLHMANKVYMKQSYNLQESFKGIVTSHFSSEVQQLDFAQQAAAAKTINTWVEEKTKDKIKDLIKASDLDPLTRLVLVNAIYFKGTWAEKFDAANTKTEKFYKNETETVDVQMMHLTKKFYFKNDETLNAKVLELQYTNKDLSMIIILPNERNGIADLEAKLANTDLSRITENMYRPEVIVALPKFKIEQTIELNDPLKELGLGIMFDEDKADFKSMLDSPEQLYVSKVVQKAFIEVNEEGAEAAAATEVRMVMKRSIGYVQREEFLATHPFLVLLAGKGNITIQDVRTKECRSILFYGKVESPLYPRIEHDEL</sequence>
<evidence type="ECO:0000259" key="5">
    <source>
        <dbReference type="SMART" id="SM00093"/>
    </source>
</evidence>
<dbReference type="SUPFAM" id="SSF56574">
    <property type="entry name" value="Serpins"/>
    <property type="match status" value="1"/>
</dbReference>
<dbReference type="SMART" id="SM00093">
    <property type="entry name" value="SERPIN"/>
    <property type="match status" value="1"/>
</dbReference>
<dbReference type="Proteomes" id="UP001153737">
    <property type="component" value="Chromosome 9"/>
</dbReference>
<dbReference type="PANTHER" id="PTHR11461:SF211">
    <property type="entry name" value="GH10112P-RELATED"/>
    <property type="match status" value="1"/>
</dbReference>
<dbReference type="GO" id="GO:0005615">
    <property type="term" value="C:extracellular space"/>
    <property type="evidence" value="ECO:0007669"/>
    <property type="project" value="InterPro"/>
</dbReference>
<reference evidence="6" key="1">
    <citation type="submission" date="2022-01" db="EMBL/GenBank/DDBJ databases">
        <authorList>
            <person name="King R."/>
        </authorList>
    </citation>
    <scope>NUCLEOTIDE SEQUENCE</scope>
</reference>
<dbReference type="Pfam" id="PF00079">
    <property type="entry name" value="Serpin"/>
    <property type="match status" value="1"/>
</dbReference>
<keyword evidence="3" id="KW-0722">Serine protease inhibitor</keyword>
<dbReference type="InterPro" id="IPR023796">
    <property type="entry name" value="Serpin_dom"/>
</dbReference>
<dbReference type="PANTHER" id="PTHR11461">
    <property type="entry name" value="SERINE PROTEASE INHIBITOR, SERPIN"/>
    <property type="match status" value="1"/>
</dbReference>
<gene>
    <name evidence="6" type="ORF">PHAECO_LOCUS12847</name>
</gene>
<evidence type="ECO:0000256" key="4">
    <source>
        <dbReference type="RuleBase" id="RU000411"/>
    </source>
</evidence>
<reference evidence="6" key="2">
    <citation type="submission" date="2022-10" db="EMBL/GenBank/DDBJ databases">
        <authorList>
            <consortium name="ENA_rothamsted_submissions"/>
            <consortium name="culmorum"/>
            <person name="King R."/>
        </authorList>
    </citation>
    <scope>NUCLEOTIDE SEQUENCE</scope>
</reference>
<dbReference type="InterPro" id="IPR000215">
    <property type="entry name" value="Serpin_fam"/>
</dbReference>
<dbReference type="GO" id="GO:0004867">
    <property type="term" value="F:serine-type endopeptidase inhibitor activity"/>
    <property type="evidence" value="ECO:0007669"/>
    <property type="project" value="UniProtKB-KW"/>
</dbReference>
<dbReference type="InterPro" id="IPR042178">
    <property type="entry name" value="Serpin_sf_1"/>
</dbReference>
<dbReference type="AlphaFoldDB" id="A0A9P0DQL1"/>
<feature type="domain" description="Serpin" evidence="5">
    <location>
        <begin position="22"/>
        <end position="393"/>
    </location>
</feature>